<dbReference type="KEGG" id="ter:Tery_0568"/>
<keyword evidence="2" id="KW-0732">Signal</keyword>
<dbReference type="InterPro" id="IPR011990">
    <property type="entry name" value="TPR-like_helical_dom_sf"/>
</dbReference>
<reference evidence="3" key="1">
    <citation type="submission" date="2006-06" db="EMBL/GenBank/DDBJ databases">
        <title>Complete sequence of Trichodesmium erythraeum IMS101.</title>
        <authorList>
            <consortium name="US DOE Joint Genome Institute"/>
            <person name="Copeland A."/>
            <person name="Lucas S."/>
            <person name="Lapidus A."/>
            <person name="Barry K."/>
            <person name="Detter J.C."/>
            <person name="Glavina del Rio T."/>
            <person name="Hammon N."/>
            <person name="Israni S."/>
            <person name="Dalin E."/>
            <person name="Tice H."/>
            <person name="Pitluck S."/>
            <person name="Kiss H."/>
            <person name="Munk A.C."/>
            <person name="Brettin T."/>
            <person name="Bruce D."/>
            <person name="Han C."/>
            <person name="Tapia R."/>
            <person name="Gilna P."/>
            <person name="Schmutz J."/>
            <person name="Larimer F."/>
            <person name="Land M."/>
            <person name="Hauser L."/>
            <person name="Kyrpides N."/>
            <person name="Kim E."/>
            <person name="Richardson P."/>
        </authorList>
    </citation>
    <scope>NUCLEOTIDE SEQUENCE [LARGE SCALE GENOMIC DNA]</scope>
    <source>
        <strain evidence="3">IMS101</strain>
    </source>
</reference>
<feature type="coiled-coil region" evidence="1">
    <location>
        <begin position="215"/>
        <end position="246"/>
    </location>
</feature>
<accession>Q118Q9</accession>
<keyword evidence="1" id="KW-0175">Coiled coil</keyword>
<dbReference type="HOGENOM" id="CLU_065971_0_0_3"/>
<proteinExistence type="predicted"/>
<protein>
    <recommendedName>
        <fullName evidence="4">Tetratricopeptide repeat protein</fullName>
    </recommendedName>
</protein>
<feature type="chain" id="PRO_5004180072" description="Tetratricopeptide repeat protein" evidence="2">
    <location>
        <begin position="30"/>
        <end position="343"/>
    </location>
</feature>
<sequence length="343" mass="38810">MVNFSLSLKRKIQTALTLTVMGWAMPAFSAPTHILINVEGNVQVKKSKWKDFNKIEAGITLNSQDKIKVIDNASATIYCSDKTKWIIDKPGIHSISDGCSEGSKISLLDQGNNHSTRGPKAPAFEESLEKLPYLVSPRKTYVLNAPLTIRWNEVPGATNYKVKVEDWERETKECQISYDGELEPGGYYRITIVANNGATSQDEYGSEEKNNNWFMVLEDEEAEALQEELRQKLEALKEADKTQEEKDWSLAMFYLDKELNFDVIQILEGLVKSGSQKLEVYYLLGDIYQKLGLNLMAKDIFQQGLALSVQQGNSEYKGSIQQRLEWLEPSLGIINKAGELLRR</sequence>
<feature type="signal peptide" evidence="2">
    <location>
        <begin position="1"/>
        <end position="29"/>
    </location>
</feature>
<dbReference type="RefSeq" id="WP_011610409.1">
    <property type="nucleotide sequence ID" value="NC_008312.1"/>
</dbReference>
<gene>
    <name evidence="3" type="ordered locus">Tery_0568</name>
</gene>
<dbReference type="eggNOG" id="COG0457">
    <property type="taxonomic scope" value="Bacteria"/>
</dbReference>
<dbReference type="Gene3D" id="1.25.40.10">
    <property type="entry name" value="Tetratricopeptide repeat domain"/>
    <property type="match status" value="1"/>
</dbReference>
<dbReference type="OrthoDB" id="459662at2"/>
<organism evidence="3">
    <name type="scientific">Trichodesmium erythraeum (strain IMS101)</name>
    <dbReference type="NCBI Taxonomy" id="203124"/>
    <lineage>
        <taxon>Bacteria</taxon>
        <taxon>Bacillati</taxon>
        <taxon>Cyanobacteriota</taxon>
        <taxon>Cyanophyceae</taxon>
        <taxon>Oscillatoriophycideae</taxon>
        <taxon>Oscillatoriales</taxon>
        <taxon>Microcoleaceae</taxon>
        <taxon>Trichodesmium</taxon>
    </lineage>
</organism>
<dbReference type="AlphaFoldDB" id="Q118Q9"/>
<evidence type="ECO:0000313" key="3">
    <source>
        <dbReference type="EMBL" id="ABG50015.1"/>
    </source>
</evidence>
<evidence type="ECO:0000256" key="1">
    <source>
        <dbReference type="SAM" id="Coils"/>
    </source>
</evidence>
<evidence type="ECO:0000256" key="2">
    <source>
        <dbReference type="SAM" id="SignalP"/>
    </source>
</evidence>
<evidence type="ECO:0008006" key="4">
    <source>
        <dbReference type="Google" id="ProtNLM"/>
    </source>
</evidence>
<name>Q118Q9_TRIEI</name>
<dbReference type="EMBL" id="CP000393">
    <property type="protein sequence ID" value="ABG50015.1"/>
    <property type="molecule type" value="Genomic_DNA"/>
</dbReference>